<keyword evidence="9" id="KW-1185">Reference proteome</keyword>
<name>A0ABY2H863_9HYPO</name>
<feature type="domain" description="ATP-dependent DNA ligase family profile" evidence="7">
    <location>
        <begin position="386"/>
        <end position="526"/>
    </location>
</feature>
<feature type="region of interest" description="Disordered" evidence="6">
    <location>
        <begin position="681"/>
        <end position="905"/>
    </location>
</feature>
<dbReference type="PANTHER" id="PTHR45997:SF2">
    <property type="entry name" value="ATP DEPENDENT DNA LIGASE DOMAIN PROTEIN (AFU_ORTHOLOGUE AFUA_5G02430)"/>
    <property type="match status" value="1"/>
</dbReference>
<accession>A0ABY2H863</accession>
<dbReference type="SUPFAM" id="SSF56091">
    <property type="entry name" value="DNA ligase/mRNA capping enzyme, catalytic domain"/>
    <property type="match status" value="1"/>
</dbReference>
<feature type="compositionally biased region" description="Basic and acidic residues" evidence="6">
    <location>
        <begin position="834"/>
        <end position="844"/>
    </location>
</feature>
<evidence type="ECO:0000259" key="7">
    <source>
        <dbReference type="PROSITE" id="PS50160"/>
    </source>
</evidence>
<dbReference type="PROSITE" id="PS50160">
    <property type="entry name" value="DNA_LIGASE_A3"/>
    <property type="match status" value="1"/>
</dbReference>
<dbReference type="EMBL" id="PPTA01000004">
    <property type="protein sequence ID" value="TFB04537.1"/>
    <property type="molecule type" value="Genomic_DNA"/>
</dbReference>
<dbReference type="InterPro" id="IPR012308">
    <property type="entry name" value="DNA_ligase_ATP-dep_N"/>
</dbReference>
<organism evidence="8 9">
    <name type="scientific">Trichoderma ghanense</name>
    <dbReference type="NCBI Taxonomy" id="65468"/>
    <lineage>
        <taxon>Eukaryota</taxon>
        <taxon>Fungi</taxon>
        <taxon>Dikarya</taxon>
        <taxon>Ascomycota</taxon>
        <taxon>Pezizomycotina</taxon>
        <taxon>Sordariomycetes</taxon>
        <taxon>Hypocreomycetidae</taxon>
        <taxon>Hypocreales</taxon>
        <taxon>Hypocreaceae</taxon>
        <taxon>Trichoderma</taxon>
    </lineage>
</organism>
<comment type="similarity">
    <text evidence="1">Belongs to the ATP-dependent DNA ligase family.</text>
</comment>
<feature type="compositionally biased region" description="Polar residues" evidence="6">
    <location>
        <begin position="822"/>
        <end position="831"/>
    </location>
</feature>
<dbReference type="RefSeq" id="XP_073560738.1">
    <property type="nucleotide sequence ID" value="XM_073701344.1"/>
</dbReference>
<dbReference type="InterPro" id="IPR029710">
    <property type="entry name" value="LIG4"/>
</dbReference>
<dbReference type="Proteomes" id="UP001642720">
    <property type="component" value="Unassembled WGS sequence"/>
</dbReference>
<gene>
    <name evidence="8" type="ORF">CCMA1212_004022</name>
</gene>
<evidence type="ECO:0000256" key="2">
    <source>
        <dbReference type="ARBA" id="ARBA00022598"/>
    </source>
</evidence>
<dbReference type="Gene3D" id="2.40.50.140">
    <property type="entry name" value="Nucleic acid-binding proteins"/>
    <property type="match status" value="1"/>
</dbReference>
<feature type="compositionally biased region" description="Basic and acidic residues" evidence="6">
    <location>
        <begin position="705"/>
        <end position="716"/>
    </location>
</feature>
<keyword evidence="3" id="KW-0547">Nucleotide-binding</keyword>
<protein>
    <submittedName>
        <fullName evidence="8">DNA ligase 4</fullName>
    </submittedName>
</protein>
<keyword evidence="4" id="KW-0067">ATP-binding</keyword>
<feature type="compositionally biased region" description="Acidic residues" evidence="6">
    <location>
        <begin position="868"/>
        <end position="880"/>
    </location>
</feature>
<dbReference type="InterPro" id="IPR012340">
    <property type="entry name" value="NA-bd_OB-fold"/>
</dbReference>
<comment type="caution">
    <text evidence="8">The sequence shown here is derived from an EMBL/GenBank/DDBJ whole genome shotgun (WGS) entry which is preliminary data.</text>
</comment>
<dbReference type="PANTHER" id="PTHR45997">
    <property type="entry name" value="DNA LIGASE 4"/>
    <property type="match status" value="1"/>
</dbReference>
<dbReference type="Pfam" id="PF04675">
    <property type="entry name" value="DNA_ligase_A_N"/>
    <property type="match status" value="1"/>
</dbReference>
<feature type="compositionally biased region" description="Low complexity" evidence="6">
    <location>
        <begin position="848"/>
        <end position="867"/>
    </location>
</feature>
<dbReference type="Gene3D" id="3.30.470.30">
    <property type="entry name" value="DNA ligase/mRNA capping enzyme"/>
    <property type="match status" value="1"/>
</dbReference>
<dbReference type="Gene3D" id="1.10.3260.10">
    <property type="entry name" value="DNA ligase, ATP-dependent, N-terminal domain"/>
    <property type="match status" value="1"/>
</dbReference>
<dbReference type="InterPro" id="IPR012310">
    <property type="entry name" value="DNA_ligase_ATP-dep_cent"/>
</dbReference>
<reference evidence="8 9" key="1">
    <citation type="submission" date="2018-01" db="EMBL/GenBank/DDBJ databases">
        <title>Genome characterization of the sugarcane-associated fungus Trichoderma ghanense CCMA-1212 and their application in lignocelulose bioconversion.</title>
        <authorList>
            <person name="Steindorff A.S."/>
            <person name="Mendes T.D."/>
            <person name="Vilela E.S.D."/>
            <person name="Rodrigues D.S."/>
            <person name="Formighieri E.F."/>
            <person name="Melo I.S."/>
            <person name="Favaro L.C.L."/>
        </authorList>
    </citation>
    <scope>NUCLEOTIDE SEQUENCE [LARGE SCALE GENOMIC DNA]</scope>
    <source>
        <strain evidence="8 9">CCMA-1212</strain>
    </source>
</reference>
<evidence type="ECO:0000256" key="5">
    <source>
        <dbReference type="ARBA" id="ARBA00023242"/>
    </source>
</evidence>
<keyword evidence="5" id="KW-0539">Nucleus</keyword>
<sequence>MPLPFSLVCDLLDASYALAIARKPSAKVVTDWCSQHRSRINAPDTDLAALLSTLLPEKRTDRVYCIQTNALEKIIGRGLMLGASRRRELALYKQPGLDLDLADCVERILTVTPNPTLPERLQVTVEEIDGALHSVAAKIKWSSPSIRSAETSLVETPGRDGLEALYRRLTAKEAKWLTRLILKDFRPLVFDEYRLYHSFDPMLPLILKVREDFTTAINTLQRLKKEMPSLRPGTSYADRKSLSSIKPLLSVKVGRQQWHKARSMKHCLQMCNGLMSVEAKVDGEYCQIHVDVSKGRRGIQIFSKSGKDSTEDRAGLMGAIIKSLAIGKAECHVKTECILEGELVVYSDLERKILPFHHIRKHVARRGWFMNTEQDSPPRSYEHLMIVYYDILLLDGQSLLNARHSERFKLLEKIVRCDKGQAELVQRQLINANHPMAASDLRNAFAKVIRERGEGLVLKADQPYFHFENDRQPFTNRCIKLKKDYIGRFGEVGDFAVVGAGFNAAKARSYSIDNLKWTHFYVGCLDNREEVKRWNAIPEFTAVNVVELSETMLKTFILYANPNSVPVEENVETKVKHAAGAQPVPMTMAFTNPPVFDMRCFSFERAWSTNWWSLRFPSVAKIHFDRDFSEVLSFDELQKIAEGATSALDVEDSQENLEWIVRLEQADPRGLAVDAATQLTATTMPTLSPRRGSHNSSGSRPLIRHLTDGSLERSGDSADVMPPPSHKLAASQPSPTTNLSQAGLSNHHKQKRAAFSAALFPPSKRSRQTLGENESKPSLLGRQLESVSPKRRPLGEIDGNSTQQLQTFAPDPAVRLPDDENPSTSPEPTNRQKQKVDSARHEVAPDQLLESSSSLPPLHDSAIIIPDSESEDEADSDDDIPPSPCTRRGQSKIDAEEKHLDHTSQKSEAVCQYAGLECQLADRLVLLPKYFSDLKDVEPLFQAHGLSNIVRDAEAWIQNDAVEAPPLADSQTDRNKILFVDTVEKEAETKALLPKLEDIRENIPEERREWISVFDWRVLNHLTIFEDAGTTKKYYDGFHDPWRRWYSGLV</sequence>
<evidence type="ECO:0000256" key="1">
    <source>
        <dbReference type="ARBA" id="ARBA00007572"/>
    </source>
</evidence>
<evidence type="ECO:0000256" key="6">
    <source>
        <dbReference type="SAM" id="MobiDB-lite"/>
    </source>
</evidence>
<dbReference type="Pfam" id="PF01068">
    <property type="entry name" value="DNA_ligase_A_M"/>
    <property type="match status" value="1"/>
</dbReference>
<keyword evidence="2 8" id="KW-0436">Ligase</keyword>
<evidence type="ECO:0000256" key="3">
    <source>
        <dbReference type="ARBA" id="ARBA00022741"/>
    </source>
</evidence>
<dbReference type="GeneID" id="300575794"/>
<dbReference type="InterPro" id="IPR036599">
    <property type="entry name" value="DNA_ligase_N_sf"/>
</dbReference>
<feature type="compositionally biased region" description="Basic and acidic residues" evidence="6">
    <location>
        <begin position="891"/>
        <end position="905"/>
    </location>
</feature>
<evidence type="ECO:0000313" key="8">
    <source>
        <dbReference type="EMBL" id="TFB04537.1"/>
    </source>
</evidence>
<evidence type="ECO:0000313" key="9">
    <source>
        <dbReference type="Proteomes" id="UP001642720"/>
    </source>
</evidence>
<dbReference type="GO" id="GO:0016874">
    <property type="term" value="F:ligase activity"/>
    <property type="evidence" value="ECO:0007669"/>
    <property type="project" value="UniProtKB-KW"/>
</dbReference>
<evidence type="ECO:0000256" key="4">
    <source>
        <dbReference type="ARBA" id="ARBA00022840"/>
    </source>
</evidence>
<feature type="compositionally biased region" description="Polar residues" evidence="6">
    <location>
        <begin position="731"/>
        <end position="744"/>
    </location>
</feature>
<proteinExistence type="inferred from homology"/>